<name>A0A1H8FLU9_9RHOB</name>
<dbReference type="Pfam" id="PF05045">
    <property type="entry name" value="RgpF"/>
    <property type="match status" value="1"/>
</dbReference>
<dbReference type="OrthoDB" id="8849801at2"/>
<gene>
    <name evidence="1" type="ORF">SAMN04489859_1004124</name>
</gene>
<evidence type="ECO:0000313" key="2">
    <source>
        <dbReference type="Proteomes" id="UP000199054"/>
    </source>
</evidence>
<dbReference type="EMBL" id="FODE01000004">
    <property type="protein sequence ID" value="SEN32672.1"/>
    <property type="molecule type" value="Genomic_DNA"/>
</dbReference>
<evidence type="ECO:0000313" key="1">
    <source>
        <dbReference type="EMBL" id="SEN32672.1"/>
    </source>
</evidence>
<protein>
    <submittedName>
        <fullName evidence="1">Rhamnan synthesis protein F</fullName>
    </submittedName>
</protein>
<reference evidence="1 2" key="1">
    <citation type="submission" date="2016-10" db="EMBL/GenBank/DDBJ databases">
        <authorList>
            <person name="de Groot N.N."/>
        </authorList>
    </citation>
    <scope>NUCLEOTIDE SEQUENCE [LARGE SCALE GENOMIC DNA]</scope>
    <source>
        <strain evidence="1 2">DSM 8512</strain>
    </source>
</reference>
<organism evidence="1 2">
    <name type="scientific">Paracoccus alcaliphilus</name>
    <dbReference type="NCBI Taxonomy" id="34002"/>
    <lineage>
        <taxon>Bacteria</taxon>
        <taxon>Pseudomonadati</taxon>
        <taxon>Pseudomonadota</taxon>
        <taxon>Alphaproteobacteria</taxon>
        <taxon>Rhodobacterales</taxon>
        <taxon>Paracoccaceae</taxon>
        <taxon>Paracoccus</taxon>
    </lineage>
</organism>
<accession>A0A1H8FLU9</accession>
<keyword evidence="2" id="KW-1185">Reference proteome</keyword>
<dbReference type="AlphaFoldDB" id="A0A1H8FLU9"/>
<dbReference type="InterPro" id="IPR007739">
    <property type="entry name" value="RgpF"/>
</dbReference>
<sequence length="375" mass="41566">MRATRVGSELMVRIGRRLVWEWSKLSLSWNDQVRTRWHDLTVTRRFVPVAGAQAGSQRVAIMVLYPADGVQPSHLRSLRHLIAMGYAPLVVSNLPLTEGGRASLLPLVWQLAERRNFGFDIGGYRAAILWLGQRLAGLERLVLTNDSIWFPTGDRPDWLSVAARIDSSHAPSLIGAVPGISDGRSRDGSFRPDQGAGDFHYCSFALSFGPAILRDADFLPFWRRLRLTDRKVEIVQRGEVATSQWAIRRGHDHASTWDPGVLPQQLMALRDSQLRSLVSELVIPEDAGLRAARDAFLADRAASSDAGAVLRLVLDVIARTGAAYALPCWTMRAEGLGFIKKSPLRLDATGRAATLRALESEPELLAEAEKIRLRE</sequence>
<proteinExistence type="predicted"/>
<dbReference type="STRING" id="34002.SAMN04489859_1004124"/>
<dbReference type="Proteomes" id="UP000199054">
    <property type="component" value="Unassembled WGS sequence"/>
</dbReference>